<comment type="similarity">
    <text evidence="1">Belongs to the glycosyl hydrolase 3 family.</text>
</comment>
<comment type="caution">
    <text evidence="4">The sequence shown here is derived from an EMBL/GenBank/DDBJ whole genome shotgun (WGS) entry which is preliminary data.</text>
</comment>
<dbReference type="Gene3D" id="2.60.40.10">
    <property type="entry name" value="Immunoglobulins"/>
    <property type="match status" value="1"/>
</dbReference>
<evidence type="ECO:0000256" key="2">
    <source>
        <dbReference type="ARBA" id="ARBA00022801"/>
    </source>
</evidence>
<dbReference type="Gene3D" id="3.20.20.300">
    <property type="entry name" value="Glycoside hydrolase, family 3, N-terminal domain"/>
    <property type="match status" value="1"/>
</dbReference>
<reference evidence="4" key="1">
    <citation type="submission" date="2020-10" db="EMBL/GenBank/DDBJ databases">
        <authorList>
            <person name="Gilroy R."/>
        </authorList>
    </citation>
    <scope>NUCLEOTIDE SEQUENCE</scope>
    <source>
        <strain evidence="4">ChiBcec15-4380</strain>
    </source>
</reference>
<accession>A0A9D1DIA4</accession>
<evidence type="ECO:0000313" key="4">
    <source>
        <dbReference type="EMBL" id="HIR51109.1"/>
    </source>
</evidence>
<dbReference type="InterPro" id="IPR013783">
    <property type="entry name" value="Ig-like_fold"/>
</dbReference>
<organism evidence="4 5">
    <name type="scientific">Candidatus Avoscillospira avicola</name>
    <dbReference type="NCBI Taxonomy" id="2840706"/>
    <lineage>
        <taxon>Bacteria</taxon>
        <taxon>Bacillati</taxon>
        <taxon>Bacillota</taxon>
        <taxon>Clostridia</taxon>
        <taxon>Eubacteriales</taxon>
        <taxon>Oscillospiraceae</taxon>
        <taxon>Oscillospiraceae incertae sedis</taxon>
        <taxon>Candidatus Avoscillospira</taxon>
    </lineage>
</organism>
<evidence type="ECO:0000256" key="1">
    <source>
        <dbReference type="ARBA" id="ARBA00005336"/>
    </source>
</evidence>
<reference evidence="4" key="2">
    <citation type="journal article" date="2021" name="PeerJ">
        <title>Extensive microbial diversity within the chicken gut microbiome revealed by metagenomics and culture.</title>
        <authorList>
            <person name="Gilroy R."/>
            <person name="Ravi A."/>
            <person name="Getino M."/>
            <person name="Pursley I."/>
            <person name="Horton D.L."/>
            <person name="Alikhan N.F."/>
            <person name="Baker D."/>
            <person name="Gharbi K."/>
            <person name="Hall N."/>
            <person name="Watson M."/>
            <person name="Adriaenssens E.M."/>
            <person name="Foster-Nyarko E."/>
            <person name="Jarju S."/>
            <person name="Secka A."/>
            <person name="Antonio M."/>
            <person name="Oren A."/>
            <person name="Chaudhuri R.R."/>
            <person name="La Ragione R."/>
            <person name="Hildebrand F."/>
            <person name="Pallen M.J."/>
        </authorList>
    </citation>
    <scope>NUCLEOTIDE SEQUENCE</scope>
    <source>
        <strain evidence="4">ChiBcec15-4380</strain>
    </source>
</reference>
<dbReference type="SMART" id="SM01217">
    <property type="entry name" value="Fn3_like"/>
    <property type="match status" value="1"/>
</dbReference>
<sequence length="699" mass="75299">MEYTPRMLQNMLTARAAAAGSMVLLKNVNGTLPLRPQGSEKLPVAVFGTGQVRTVFACPEFELYHTVSVLDGLAASDLVAPDGLLAHKYRAWALNNPTGAMPWRSLSMEELAENNAAAVVVLSRNEDAYDPIVNNEELALIEAVTQAFSRTVLVLNTPGYMEVAKAAALCGAVVYMGIPGQEGGAALADLLTGQAIFQGHLNQSWPRRRADFIQANQKMDIYCGYRYFDSFGTELLYDFGHGLTYGAAELESVGVAVDGTELVVTARVVNTGETWPVSQVVQAYVSSPAGKLPQPKHVLVGFARTKLLDPGQGQQVEIRVNLANLTSYSEASAAFLLEAGYYDVRVGFSARATVVAGSLYLNRDALLAPVLPLPMEPTANRTPGLPYTYPGEAEEIAQARKRAIRLSGWNLTKTPIRRPKPAALCRGVDHPVRLEDVKAGRASVYELAAAMDDVSLRHLVLDFGLCPGGPAGALGASADLMEDWGIPQMTIAAGADGLLLTKEIIDPESGAVTARQYCTAFPASSLLGCSWDLELVAGVGAAVGREMAEYGVDLWLAPGADVLRGPSQRHNSRCWSEDPLMAGRYAAALSGGVSRWGGAVLRSVSMEYYTDVTLRAYLELYSRSFALAAPTAAAVLIPTERLNGQVCSEDSPLSQLLRQQWKFKGLFLADDERFVREPDRLMLEQAALPILRFALTRKG</sequence>
<name>A0A9D1DIA4_9FIRM</name>
<dbReference type="InterPro" id="IPR001764">
    <property type="entry name" value="Glyco_hydro_3_N"/>
</dbReference>
<dbReference type="InterPro" id="IPR017853">
    <property type="entry name" value="GH"/>
</dbReference>
<dbReference type="InterPro" id="IPR036881">
    <property type="entry name" value="Glyco_hydro_3_C_sf"/>
</dbReference>
<feature type="domain" description="Fibronectin type III-like" evidence="3">
    <location>
        <begin position="279"/>
        <end position="350"/>
    </location>
</feature>
<dbReference type="SUPFAM" id="SSF52279">
    <property type="entry name" value="Beta-D-glucan exohydrolase, C-terminal domain"/>
    <property type="match status" value="1"/>
</dbReference>
<dbReference type="GO" id="GO:0005975">
    <property type="term" value="P:carbohydrate metabolic process"/>
    <property type="evidence" value="ECO:0007669"/>
    <property type="project" value="InterPro"/>
</dbReference>
<dbReference type="InterPro" id="IPR050288">
    <property type="entry name" value="Cellulose_deg_GH3"/>
</dbReference>
<dbReference type="Proteomes" id="UP000824239">
    <property type="component" value="Unassembled WGS sequence"/>
</dbReference>
<dbReference type="EMBL" id="DVHE01000058">
    <property type="protein sequence ID" value="HIR51109.1"/>
    <property type="molecule type" value="Genomic_DNA"/>
</dbReference>
<evidence type="ECO:0000313" key="5">
    <source>
        <dbReference type="Proteomes" id="UP000824239"/>
    </source>
</evidence>
<dbReference type="PANTHER" id="PTHR42715">
    <property type="entry name" value="BETA-GLUCOSIDASE"/>
    <property type="match status" value="1"/>
</dbReference>
<dbReference type="Gene3D" id="3.40.50.1700">
    <property type="entry name" value="Glycoside hydrolase family 3 C-terminal domain"/>
    <property type="match status" value="1"/>
</dbReference>
<dbReference type="GO" id="GO:0004553">
    <property type="term" value="F:hydrolase activity, hydrolyzing O-glycosyl compounds"/>
    <property type="evidence" value="ECO:0007669"/>
    <property type="project" value="InterPro"/>
</dbReference>
<dbReference type="AlphaFoldDB" id="A0A9D1DIA4"/>
<dbReference type="Pfam" id="PF00933">
    <property type="entry name" value="Glyco_hydro_3"/>
    <property type="match status" value="1"/>
</dbReference>
<protein>
    <submittedName>
        <fullName evidence="4">Glycoside hydrolase family 3 C-terminal domain-containing protein</fullName>
    </submittedName>
</protein>
<evidence type="ECO:0000259" key="3">
    <source>
        <dbReference type="SMART" id="SM01217"/>
    </source>
</evidence>
<dbReference type="InterPro" id="IPR002772">
    <property type="entry name" value="Glyco_hydro_3_C"/>
</dbReference>
<dbReference type="InterPro" id="IPR036962">
    <property type="entry name" value="Glyco_hydro_3_N_sf"/>
</dbReference>
<dbReference type="Pfam" id="PF14310">
    <property type="entry name" value="Fn3-like"/>
    <property type="match status" value="1"/>
</dbReference>
<proteinExistence type="inferred from homology"/>
<gene>
    <name evidence="4" type="ORF">IAA53_07470</name>
</gene>
<dbReference type="SUPFAM" id="SSF51445">
    <property type="entry name" value="(Trans)glycosidases"/>
    <property type="match status" value="1"/>
</dbReference>
<dbReference type="InterPro" id="IPR026891">
    <property type="entry name" value="Fn3-like"/>
</dbReference>
<dbReference type="PANTHER" id="PTHR42715:SF10">
    <property type="entry name" value="BETA-GLUCOSIDASE"/>
    <property type="match status" value="1"/>
</dbReference>
<dbReference type="Pfam" id="PF01915">
    <property type="entry name" value="Glyco_hydro_3_C"/>
    <property type="match status" value="1"/>
</dbReference>
<keyword evidence="2 4" id="KW-0378">Hydrolase</keyword>